<dbReference type="RefSeq" id="WP_325939187.1">
    <property type="nucleotide sequence ID" value="NZ_CP119084.1"/>
</dbReference>
<comment type="caution">
    <text evidence="1">The sequence shown here is derived from an EMBL/GenBank/DDBJ whole genome shotgun (WGS) entry which is preliminary data.</text>
</comment>
<proteinExistence type="predicted"/>
<dbReference type="Pfam" id="PF11042">
    <property type="entry name" value="DUF2750"/>
    <property type="match status" value="1"/>
</dbReference>
<accession>A0ABV1PQ64</accession>
<keyword evidence="2" id="KW-1185">Reference proteome</keyword>
<dbReference type="EMBL" id="JBEHGX010000007">
    <property type="protein sequence ID" value="MER0126956.1"/>
    <property type="molecule type" value="Genomic_DNA"/>
</dbReference>
<name>A0ABV1PQ64_9ENTR</name>
<evidence type="ECO:0000313" key="1">
    <source>
        <dbReference type="EMBL" id="MER0126956.1"/>
    </source>
</evidence>
<reference evidence="1 2" key="1">
    <citation type="submission" date="2024-06" db="EMBL/GenBank/DDBJ databases">
        <title>Fanconibacter daqui strain Q02 whole shotgun sequencing project.</title>
        <authorList>
            <person name="Rodrigues J.W.A."/>
            <person name="Viana L.C."/>
            <person name="Vieira E.C."/>
            <person name="Souza F.O.L."/>
            <person name="Alegria O.C."/>
            <person name="Patroca S."/>
            <person name="Cruz A.C.R."/>
            <person name="Nunes A.R.C."/>
        </authorList>
    </citation>
    <scope>NUCLEOTIDE SEQUENCE [LARGE SCALE GENOMIC DNA]</scope>
    <source>
        <strain evidence="1 2">Q02</strain>
    </source>
</reference>
<dbReference type="Proteomes" id="UP001447374">
    <property type="component" value="Unassembled WGS sequence"/>
</dbReference>
<sequence>MNISTQEIDVMFKKNAKERYIYFVKKIADWECVWALGDDSGYITTEDDDGKLSLPLWPAKEYAQKCAINEWKNLAVKEISLDELLDDLLPELIEDDVDVVAFMSPDETGLPTLSAADVLKDLLAECEKYE</sequence>
<protein>
    <submittedName>
        <fullName evidence="1">DUF2750 domain-containing protein</fullName>
    </submittedName>
</protein>
<evidence type="ECO:0000313" key="2">
    <source>
        <dbReference type="Proteomes" id="UP001447374"/>
    </source>
</evidence>
<organism evidence="1 2">
    <name type="scientific">Franconibacter daqui</name>
    <dbReference type="NCBI Taxonomy" id="2047724"/>
    <lineage>
        <taxon>Bacteria</taxon>
        <taxon>Pseudomonadati</taxon>
        <taxon>Pseudomonadota</taxon>
        <taxon>Gammaproteobacteria</taxon>
        <taxon>Enterobacterales</taxon>
        <taxon>Enterobacteriaceae</taxon>
        <taxon>Franconibacter</taxon>
    </lineage>
</organism>
<dbReference type="InterPro" id="IPR021284">
    <property type="entry name" value="DUF2750"/>
</dbReference>
<gene>
    <name evidence="1" type="ORF">ABQG75_14530</name>
</gene>